<evidence type="ECO:0000313" key="1">
    <source>
        <dbReference type="EMBL" id="RTZ80517.1"/>
    </source>
</evidence>
<reference evidence="3 4" key="1">
    <citation type="submission" date="2018-06" db="EMBL/GenBank/DDBJ databases">
        <title>Combined omics and stable isotope probing to characterize newly discovered Mariana Back-Arc vent microbial communities.</title>
        <authorList>
            <person name="Trembath-Reichert E."/>
            <person name="Huber J.A."/>
        </authorList>
    </citation>
    <scope>NUCLEOTIDE SEQUENCE [LARGE SCALE GENOMIC DNA]</scope>
    <source>
        <strain evidence="2">MAG 54</strain>
        <strain evidence="1">MAG 63_2</strain>
    </source>
</reference>
<sequence>MEKKRSKKYELRFEVASERNKIPGYTLIPKHDRSAEAQHMTEHEALQVIQRYALRGDIEAVKRQLLEFPEYKRGDLKKMLKASVAAHGRVLEL</sequence>
<gene>
    <name evidence="2" type="ORF">DSY95_06480</name>
    <name evidence="1" type="ORF">DSY98_04220</name>
</gene>
<name>A0A432GAD8_9DELT</name>
<accession>A0A432GAD8</accession>
<organism evidence="1 3">
    <name type="scientific">SAR324 cluster bacterium</name>
    <dbReference type="NCBI Taxonomy" id="2024889"/>
    <lineage>
        <taxon>Bacteria</taxon>
        <taxon>Deltaproteobacteria</taxon>
        <taxon>SAR324 cluster</taxon>
    </lineage>
</organism>
<evidence type="ECO:0000313" key="4">
    <source>
        <dbReference type="Proteomes" id="UP000287719"/>
    </source>
</evidence>
<evidence type="ECO:0000313" key="2">
    <source>
        <dbReference type="EMBL" id="RTZ84177.1"/>
    </source>
</evidence>
<comment type="caution">
    <text evidence="1">The sequence shown here is derived from an EMBL/GenBank/DDBJ whole genome shotgun (WGS) entry which is preliminary data.</text>
</comment>
<protein>
    <submittedName>
        <fullName evidence="1">Uncharacterized protein</fullName>
    </submittedName>
</protein>
<dbReference type="Proteomes" id="UP000287719">
    <property type="component" value="Unassembled WGS sequence"/>
</dbReference>
<dbReference type="EMBL" id="QNZJ01000282">
    <property type="protein sequence ID" value="RTZ84177.1"/>
    <property type="molecule type" value="Genomic_DNA"/>
</dbReference>
<proteinExistence type="predicted"/>
<dbReference type="EMBL" id="QNZM01000162">
    <property type="protein sequence ID" value="RTZ80517.1"/>
    <property type="molecule type" value="Genomic_DNA"/>
</dbReference>
<evidence type="ECO:0000313" key="3">
    <source>
        <dbReference type="Proteomes" id="UP000286732"/>
    </source>
</evidence>
<dbReference type="Proteomes" id="UP000286732">
    <property type="component" value="Unassembled WGS sequence"/>
</dbReference>
<dbReference type="AlphaFoldDB" id="A0A432GAD8"/>